<evidence type="ECO:0000313" key="5">
    <source>
        <dbReference type="EMBL" id="CAK9049506.1"/>
    </source>
</evidence>
<keyword evidence="3" id="KW-0808">Transferase</keyword>
<organism evidence="5 6">
    <name type="scientific">Durusdinium trenchii</name>
    <dbReference type="NCBI Taxonomy" id="1381693"/>
    <lineage>
        <taxon>Eukaryota</taxon>
        <taxon>Sar</taxon>
        <taxon>Alveolata</taxon>
        <taxon>Dinophyceae</taxon>
        <taxon>Suessiales</taxon>
        <taxon>Symbiodiniaceae</taxon>
        <taxon>Durusdinium</taxon>
    </lineage>
</organism>
<dbReference type="Pfam" id="PF13847">
    <property type="entry name" value="Methyltransf_31"/>
    <property type="match status" value="1"/>
</dbReference>
<sequence>MWARICRRFGNRNSRSRAAVTSTEQPVSRRFLASHAGSTMTTRAEWIRTTFVVLSGTCCTALLCKWLTDEAEDVDYGDVQYWLSRYQDSWYQQPYDWLGSFISLKPWIQPAAGKGRVVHLGCGTSRLAEEMFDSGDFGEIWNVDVSEVCLEVMRQRNEQLRPQLRWVKADLRDMSSGSDSAHRFEDSFFDCAIDKSTLDSICDCGRDADADKYIAEVARVLKPSGVLLVFSFSPPHARMRHLRSKFNCEVEVAEGNCFVYTCRRLSQ</sequence>
<dbReference type="Gene3D" id="3.40.50.150">
    <property type="entry name" value="Vaccinia Virus protein VP39"/>
    <property type="match status" value="1"/>
</dbReference>
<dbReference type="Proteomes" id="UP001642464">
    <property type="component" value="Unassembled WGS sequence"/>
</dbReference>
<comment type="similarity">
    <text evidence="1">Belongs to the methyltransferase superfamily.</text>
</comment>
<dbReference type="EMBL" id="CAXAMM010021213">
    <property type="protein sequence ID" value="CAK9049506.1"/>
    <property type="molecule type" value="Genomic_DNA"/>
</dbReference>
<dbReference type="PANTHER" id="PTHR12176">
    <property type="entry name" value="SAM-DEPENDENT METHYLTRANSFERASE SUPERFAMILY PROTEIN"/>
    <property type="match status" value="1"/>
</dbReference>
<evidence type="ECO:0000256" key="3">
    <source>
        <dbReference type="ARBA" id="ARBA00022679"/>
    </source>
</evidence>
<keyword evidence="6" id="KW-1185">Reference proteome</keyword>
<evidence type="ECO:0000313" key="6">
    <source>
        <dbReference type="Proteomes" id="UP001642464"/>
    </source>
</evidence>
<dbReference type="InterPro" id="IPR029063">
    <property type="entry name" value="SAM-dependent_MTases_sf"/>
</dbReference>
<dbReference type="SUPFAM" id="SSF53335">
    <property type="entry name" value="S-adenosyl-L-methionine-dependent methyltransferases"/>
    <property type="match status" value="1"/>
</dbReference>
<protein>
    <submittedName>
        <fullName evidence="5">EEF1A lysine methyltransferase 4</fullName>
    </submittedName>
</protein>
<proteinExistence type="inferred from homology"/>
<dbReference type="GO" id="GO:0032259">
    <property type="term" value="P:methylation"/>
    <property type="evidence" value="ECO:0007669"/>
    <property type="project" value="UniProtKB-KW"/>
</dbReference>
<gene>
    <name evidence="5" type="ORF">SCF082_LOCUS27439</name>
</gene>
<dbReference type="InterPro" id="IPR025714">
    <property type="entry name" value="Methyltranfer_dom"/>
</dbReference>
<evidence type="ECO:0000256" key="2">
    <source>
        <dbReference type="ARBA" id="ARBA00022603"/>
    </source>
</evidence>
<keyword evidence="2 5" id="KW-0489">Methyltransferase</keyword>
<evidence type="ECO:0000256" key="1">
    <source>
        <dbReference type="ARBA" id="ARBA00008361"/>
    </source>
</evidence>
<comment type="caution">
    <text evidence="5">The sequence shown here is derived from an EMBL/GenBank/DDBJ whole genome shotgun (WGS) entry which is preliminary data.</text>
</comment>
<dbReference type="CDD" id="cd02440">
    <property type="entry name" value="AdoMet_MTases"/>
    <property type="match status" value="1"/>
</dbReference>
<name>A0ABP0MEB3_9DINO</name>
<dbReference type="InterPro" id="IPR051419">
    <property type="entry name" value="Lys/N-term_MeTrsfase_sf"/>
</dbReference>
<accession>A0ABP0MEB3</accession>
<dbReference type="GO" id="GO:0008168">
    <property type="term" value="F:methyltransferase activity"/>
    <property type="evidence" value="ECO:0007669"/>
    <property type="project" value="UniProtKB-KW"/>
</dbReference>
<reference evidence="5 6" key="1">
    <citation type="submission" date="2024-02" db="EMBL/GenBank/DDBJ databases">
        <authorList>
            <person name="Chen Y."/>
            <person name="Shah S."/>
            <person name="Dougan E. K."/>
            <person name="Thang M."/>
            <person name="Chan C."/>
        </authorList>
    </citation>
    <scope>NUCLEOTIDE SEQUENCE [LARGE SCALE GENOMIC DNA]</scope>
</reference>
<evidence type="ECO:0000259" key="4">
    <source>
        <dbReference type="Pfam" id="PF13847"/>
    </source>
</evidence>
<feature type="domain" description="Methyltransferase" evidence="4">
    <location>
        <begin position="116"/>
        <end position="244"/>
    </location>
</feature>